<comment type="caution">
    <text evidence="3">The sequence shown here is derived from an EMBL/GenBank/DDBJ whole genome shotgun (WGS) entry which is preliminary data.</text>
</comment>
<evidence type="ECO:0000256" key="2">
    <source>
        <dbReference type="SAM" id="SignalP"/>
    </source>
</evidence>
<feature type="chain" id="PRO_5041249758" evidence="2">
    <location>
        <begin position="22"/>
        <end position="634"/>
    </location>
</feature>
<evidence type="ECO:0000313" key="4">
    <source>
        <dbReference type="Proteomes" id="UP001163846"/>
    </source>
</evidence>
<feature type="signal peptide" evidence="2">
    <location>
        <begin position="1"/>
        <end position="21"/>
    </location>
</feature>
<keyword evidence="2" id="KW-0732">Signal</keyword>
<proteinExistence type="predicted"/>
<dbReference type="AlphaFoldDB" id="A0AA38NXR6"/>
<gene>
    <name evidence="3" type="ORF">F5878DRAFT_666453</name>
</gene>
<feature type="region of interest" description="Disordered" evidence="1">
    <location>
        <begin position="284"/>
        <end position="305"/>
    </location>
</feature>
<feature type="region of interest" description="Disordered" evidence="1">
    <location>
        <begin position="159"/>
        <end position="224"/>
    </location>
</feature>
<dbReference type="Proteomes" id="UP001163846">
    <property type="component" value="Unassembled WGS sequence"/>
</dbReference>
<organism evidence="3 4">
    <name type="scientific">Lentinula raphanica</name>
    <dbReference type="NCBI Taxonomy" id="153919"/>
    <lineage>
        <taxon>Eukaryota</taxon>
        <taxon>Fungi</taxon>
        <taxon>Dikarya</taxon>
        <taxon>Basidiomycota</taxon>
        <taxon>Agaricomycotina</taxon>
        <taxon>Agaricomycetes</taxon>
        <taxon>Agaricomycetidae</taxon>
        <taxon>Agaricales</taxon>
        <taxon>Marasmiineae</taxon>
        <taxon>Omphalotaceae</taxon>
        <taxon>Lentinula</taxon>
    </lineage>
</organism>
<accession>A0AA38NXR6</accession>
<reference evidence="3" key="1">
    <citation type="submission" date="2022-08" db="EMBL/GenBank/DDBJ databases">
        <authorList>
            <consortium name="DOE Joint Genome Institute"/>
            <person name="Min B."/>
            <person name="Riley R."/>
            <person name="Sierra-Patev S."/>
            <person name="Naranjo-Ortiz M."/>
            <person name="Looney B."/>
            <person name="Konkel Z."/>
            <person name="Slot J.C."/>
            <person name="Sakamoto Y."/>
            <person name="Steenwyk J.L."/>
            <person name="Rokas A."/>
            <person name="Carro J."/>
            <person name="Camarero S."/>
            <person name="Ferreira P."/>
            <person name="Molpeceres G."/>
            <person name="Ruiz-Duenas F.J."/>
            <person name="Serrano A."/>
            <person name="Henrissat B."/>
            <person name="Drula E."/>
            <person name="Hughes K.W."/>
            <person name="Mata J.L."/>
            <person name="Ishikawa N.K."/>
            <person name="Vargas-Isla R."/>
            <person name="Ushijima S."/>
            <person name="Smith C.A."/>
            <person name="Ahrendt S."/>
            <person name="Andreopoulos W."/>
            <person name="He G."/>
            <person name="Labutti K."/>
            <person name="Lipzen A."/>
            <person name="Ng V."/>
            <person name="Sandor L."/>
            <person name="Barry K."/>
            <person name="Martinez A.T."/>
            <person name="Xiao Y."/>
            <person name="Gibbons J.G."/>
            <person name="Terashima K."/>
            <person name="Hibbett D.S."/>
            <person name="Grigoriev I.V."/>
        </authorList>
    </citation>
    <scope>NUCLEOTIDE SEQUENCE</scope>
    <source>
        <strain evidence="3">TFB9207</strain>
    </source>
</reference>
<name>A0AA38NXR6_9AGAR</name>
<protein>
    <submittedName>
        <fullName evidence="3">Uncharacterized protein</fullName>
    </submittedName>
</protein>
<evidence type="ECO:0000313" key="3">
    <source>
        <dbReference type="EMBL" id="KAJ3832567.1"/>
    </source>
</evidence>
<dbReference type="EMBL" id="MU806918">
    <property type="protein sequence ID" value="KAJ3832567.1"/>
    <property type="molecule type" value="Genomic_DNA"/>
</dbReference>
<evidence type="ECO:0000256" key="1">
    <source>
        <dbReference type="SAM" id="MobiDB-lite"/>
    </source>
</evidence>
<keyword evidence="4" id="KW-1185">Reference proteome</keyword>
<sequence>MVHSRPVFIFIALGAASIAGAAPLRLAPSVEPASQEAASCTHFDRNTPESVNPHDCSEIELNVSSGEHYVLDMNSFHSSRDSSGIVPLPPFDSRSSQEHVDADAASVPSVESRAPYPSGPFDSPLGQERVVAVTVNVPGIGSRAPHSAHRFHSPPIQERADADHTASVPGIASHAPHPSDPFHSLLIQDHVDTDDTSALSIESRASRPSGPFHSPSIEERVDDVTASVPSIESHAPYPSAPFHSLAIQKRADADDAASVPGIESRATSTSGPLEVIGSSFSILSSDTSSAPGAHRPFRTRTDTDIAGADDTAPLALHIPVPLQPTSAAALPDQHKDAREQGDTIIGALSIASHVPDCSGPLHHSAVSVAHTLVQERTITDIATLTIESRSPNPAGPPVVSSDHYVSLLPERASAKDVINVINRFTGSYERDIQGITTWMQFVETNSGKLWLEIKEALPQSRPDIHRLGVKIEIISDIILARLGPVSNCIPLQVYEELNLWDNHSCDRYIRRAKTWYIFEHNEIGMLVLRLSTRINREQPPHLPALPTLKDMVYEDFQGLTAYTKAQHRMEAIFTNGAFQFAASLQAARGDMSEFRKQNTECYQRYHYMVQNSPQDVADALRNRMEQILKTWRQD</sequence>
<feature type="region of interest" description="Disordered" evidence="1">
    <location>
        <begin position="81"/>
        <end position="127"/>
    </location>
</feature>